<keyword evidence="1" id="KW-0472">Membrane</keyword>
<dbReference type="EMBL" id="JBHRVA010000003">
    <property type="protein sequence ID" value="MFC3303863.1"/>
    <property type="molecule type" value="Genomic_DNA"/>
</dbReference>
<evidence type="ECO:0000256" key="1">
    <source>
        <dbReference type="SAM" id="Phobius"/>
    </source>
</evidence>
<accession>A0ABV7MFU9</accession>
<dbReference type="Proteomes" id="UP001595607">
    <property type="component" value="Unassembled WGS sequence"/>
</dbReference>
<keyword evidence="2" id="KW-0732">Signal</keyword>
<keyword evidence="1" id="KW-0812">Transmembrane</keyword>
<evidence type="ECO:0000313" key="4">
    <source>
        <dbReference type="Proteomes" id="UP001595607"/>
    </source>
</evidence>
<evidence type="ECO:0000313" key="3">
    <source>
        <dbReference type="EMBL" id="MFC3303863.1"/>
    </source>
</evidence>
<proteinExistence type="predicted"/>
<comment type="caution">
    <text evidence="3">The sequence shown here is derived from an EMBL/GenBank/DDBJ whole genome shotgun (WGS) entry which is preliminary data.</text>
</comment>
<feature type="chain" id="PRO_5046437914" evidence="2">
    <location>
        <begin position="22"/>
        <end position="198"/>
    </location>
</feature>
<feature type="transmembrane region" description="Helical" evidence="1">
    <location>
        <begin position="173"/>
        <end position="192"/>
    </location>
</feature>
<gene>
    <name evidence="3" type="ORF">ACFONP_14115</name>
</gene>
<sequence>MMKKLIYSTVAVVGMVGSANAAIVNATADCEIGLTPPAGVTCATDNARRNLGNVEFSTAGDGDFFSLGLGGSATFEINPQFTGNGVVVEVTFGGASSSHNEAAEIYVSSDGVNFSFVTTVDNQGSTSSLQASMFNVGAGPFSFIRFIDVSQTTFSNTRSSDGFDIDAFSVQAVPIPAGALLLPTGLIALQIARRKRRA</sequence>
<organism evidence="3 4">
    <name type="scientific">Parvularcula lutaonensis</name>
    <dbReference type="NCBI Taxonomy" id="491923"/>
    <lineage>
        <taxon>Bacteria</taxon>
        <taxon>Pseudomonadati</taxon>
        <taxon>Pseudomonadota</taxon>
        <taxon>Alphaproteobacteria</taxon>
        <taxon>Parvularculales</taxon>
        <taxon>Parvularculaceae</taxon>
        <taxon>Parvularcula</taxon>
    </lineage>
</organism>
<evidence type="ECO:0000256" key="2">
    <source>
        <dbReference type="SAM" id="SignalP"/>
    </source>
</evidence>
<reference evidence="4" key="1">
    <citation type="journal article" date="2019" name="Int. J. Syst. Evol. Microbiol.">
        <title>The Global Catalogue of Microorganisms (GCM) 10K type strain sequencing project: providing services to taxonomists for standard genome sequencing and annotation.</title>
        <authorList>
            <consortium name="The Broad Institute Genomics Platform"/>
            <consortium name="The Broad Institute Genome Sequencing Center for Infectious Disease"/>
            <person name="Wu L."/>
            <person name="Ma J."/>
        </authorList>
    </citation>
    <scope>NUCLEOTIDE SEQUENCE [LARGE SCALE GENOMIC DNA]</scope>
    <source>
        <strain evidence="4">KCTC 22245</strain>
    </source>
</reference>
<dbReference type="RefSeq" id="WP_189576796.1">
    <property type="nucleotide sequence ID" value="NZ_BMXU01000002.1"/>
</dbReference>
<keyword evidence="1" id="KW-1133">Transmembrane helix</keyword>
<name>A0ABV7MFU9_9PROT</name>
<keyword evidence="4" id="KW-1185">Reference proteome</keyword>
<feature type="signal peptide" evidence="2">
    <location>
        <begin position="1"/>
        <end position="21"/>
    </location>
</feature>
<protein>
    <submittedName>
        <fullName evidence="3">VPLPA-CTERM sorting domain-containing protein</fullName>
    </submittedName>
</protein>